<dbReference type="GO" id="GO:0005886">
    <property type="term" value="C:plasma membrane"/>
    <property type="evidence" value="ECO:0007669"/>
    <property type="project" value="UniProtKB-SubCell"/>
</dbReference>
<evidence type="ECO:0000256" key="1">
    <source>
        <dbReference type="ARBA" id="ARBA00004651"/>
    </source>
</evidence>
<evidence type="ECO:0000256" key="2">
    <source>
        <dbReference type="ARBA" id="ARBA00022448"/>
    </source>
</evidence>
<feature type="transmembrane region" description="Helical" evidence="7">
    <location>
        <begin position="277"/>
        <end position="294"/>
    </location>
</feature>
<evidence type="ECO:0000256" key="6">
    <source>
        <dbReference type="ARBA" id="ARBA00023136"/>
    </source>
</evidence>
<dbReference type="eggNOG" id="COG0477">
    <property type="taxonomic scope" value="Bacteria"/>
</dbReference>
<organism evidence="8 9">
    <name type="scientific">Corynebacterium timonense</name>
    <dbReference type="NCBI Taxonomy" id="441500"/>
    <lineage>
        <taxon>Bacteria</taxon>
        <taxon>Bacillati</taxon>
        <taxon>Actinomycetota</taxon>
        <taxon>Actinomycetes</taxon>
        <taxon>Mycobacteriales</taxon>
        <taxon>Corynebacteriaceae</taxon>
        <taxon>Corynebacterium</taxon>
    </lineage>
</organism>
<feature type="transmembrane region" description="Helical" evidence="7">
    <location>
        <begin position="26"/>
        <end position="46"/>
    </location>
</feature>
<dbReference type="SUPFAM" id="SSF103473">
    <property type="entry name" value="MFS general substrate transporter"/>
    <property type="match status" value="1"/>
</dbReference>
<evidence type="ECO:0000313" key="9">
    <source>
        <dbReference type="Proteomes" id="UP000182237"/>
    </source>
</evidence>
<keyword evidence="3" id="KW-1003">Cell membrane</keyword>
<feature type="transmembrane region" description="Helical" evidence="7">
    <location>
        <begin position="218"/>
        <end position="240"/>
    </location>
</feature>
<feature type="transmembrane region" description="Helical" evidence="7">
    <location>
        <begin position="141"/>
        <end position="160"/>
    </location>
</feature>
<reference evidence="8 9" key="1">
    <citation type="submission" date="2016-10" db="EMBL/GenBank/DDBJ databases">
        <authorList>
            <person name="de Groot N.N."/>
        </authorList>
    </citation>
    <scope>NUCLEOTIDE SEQUENCE [LARGE SCALE GENOMIC DNA]</scope>
    <source>
        <strain evidence="8 9">DSM 45434</strain>
    </source>
</reference>
<evidence type="ECO:0000256" key="5">
    <source>
        <dbReference type="ARBA" id="ARBA00022989"/>
    </source>
</evidence>
<comment type="subcellular location">
    <subcellularLocation>
        <location evidence="1">Cell membrane</location>
        <topology evidence="1">Multi-pass membrane protein</topology>
    </subcellularLocation>
</comment>
<keyword evidence="2" id="KW-0813">Transport</keyword>
<dbReference type="EMBL" id="LT629765">
    <property type="protein sequence ID" value="SDS35841.1"/>
    <property type="molecule type" value="Genomic_DNA"/>
</dbReference>
<evidence type="ECO:0000256" key="7">
    <source>
        <dbReference type="SAM" id="Phobius"/>
    </source>
</evidence>
<keyword evidence="9" id="KW-1185">Reference proteome</keyword>
<dbReference type="PANTHER" id="PTHR23517">
    <property type="entry name" value="RESISTANCE PROTEIN MDTM, PUTATIVE-RELATED-RELATED"/>
    <property type="match status" value="1"/>
</dbReference>
<protein>
    <submittedName>
        <fullName evidence="8">Major Facilitator Superfamily protein</fullName>
    </submittedName>
</protein>
<feature type="transmembrane region" description="Helical" evidence="7">
    <location>
        <begin position="83"/>
        <end position="105"/>
    </location>
</feature>
<feature type="transmembrane region" description="Helical" evidence="7">
    <location>
        <begin position="314"/>
        <end position="331"/>
    </location>
</feature>
<dbReference type="InterPro" id="IPR036259">
    <property type="entry name" value="MFS_trans_sf"/>
</dbReference>
<dbReference type="Gene3D" id="1.20.1250.20">
    <property type="entry name" value="MFS general substrate transporter like domains"/>
    <property type="match status" value="1"/>
</dbReference>
<accession>A0A1H1RJD7</accession>
<dbReference type="InterPro" id="IPR050171">
    <property type="entry name" value="MFS_Transporters"/>
</dbReference>
<feature type="transmembrane region" description="Helical" evidence="7">
    <location>
        <begin position="343"/>
        <end position="361"/>
    </location>
</feature>
<dbReference type="STRING" id="1203190.GCA_000312345_01676"/>
<evidence type="ECO:0000313" key="8">
    <source>
        <dbReference type="EMBL" id="SDS35841.1"/>
    </source>
</evidence>
<gene>
    <name evidence="8" type="ORF">SAMN04488539_1515</name>
</gene>
<feature type="transmembrane region" description="Helical" evidence="7">
    <location>
        <begin position="112"/>
        <end position="135"/>
    </location>
</feature>
<keyword evidence="4 7" id="KW-0812">Transmembrane</keyword>
<evidence type="ECO:0000256" key="4">
    <source>
        <dbReference type="ARBA" id="ARBA00022692"/>
    </source>
</evidence>
<feature type="transmembrane region" description="Helical" evidence="7">
    <location>
        <begin position="58"/>
        <end position="77"/>
    </location>
</feature>
<name>A0A1H1RJD7_9CORY</name>
<evidence type="ECO:0000256" key="3">
    <source>
        <dbReference type="ARBA" id="ARBA00022475"/>
    </source>
</evidence>
<keyword evidence="6 7" id="KW-0472">Membrane</keyword>
<proteinExistence type="predicted"/>
<dbReference type="GO" id="GO:0022857">
    <property type="term" value="F:transmembrane transporter activity"/>
    <property type="evidence" value="ECO:0007669"/>
    <property type="project" value="InterPro"/>
</dbReference>
<dbReference type="AlphaFoldDB" id="A0A1H1RJD7"/>
<dbReference type="Pfam" id="PF07690">
    <property type="entry name" value="MFS_1"/>
    <property type="match status" value="1"/>
</dbReference>
<dbReference type="Proteomes" id="UP000182237">
    <property type="component" value="Chromosome I"/>
</dbReference>
<keyword evidence="5 7" id="KW-1133">Transmembrane helix</keyword>
<sequence>MTAGWAANHFASVIVLLREELDLSALLVNGAYGIYALGLLPCLLLGGAAADRFGGRPVVMTGSTIALAGNLSLMLFHGPVGLLGGRLIVGLGVGLVVSPGTAWAARLRGASGATVAGIALTSGFAIGPVVSGAVATLDAPIWLPFALSIAASAAAIAFSATTGDVPNAVTGPQEGTPAPLEPGASAGKALATAVPVAMWVFAAIISSVIVLASRVAEYFSTGVFLPGVAAVFGFGTGMLVQALGRSFSWGPFSGVAGIVLAMSGFLLVATGGTDPSLPRFFVATILLGAAYGLCLRDGLLDVNAYAPPAYRGRVLGAYYAATYIGFGLPPLLEVLEPHTGPSLPFYVLAGGAAAAAVLRTWQIRSGYLARA</sequence>
<feature type="transmembrane region" description="Helical" evidence="7">
    <location>
        <begin position="189"/>
        <end position="212"/>
    </location>
</feature>
<dbReference type="InterPro" id="IPR011701">
    <property type="entry name" value="MFS"/>
</dbReference>
<feature type="transmembrane region" description="Helical" evidence="7">
    <location>
        <begin position="252"/>
        <end position="271"/>
    </location>
</feature>